<feature type="region of interest" description="Disordered" evidence="1">
    <location>
        <begin position="130"/>
        <end position="161"/>
    </location>
</feature>
<dbReference type="RefSeq" id="WP_170010618.1">
    <property type="nucleotide sequence ID" value="NZ_JABCRE010000002.1"/>
</dbReference>
<comment type="caution">
    <text evidence="3">The sequence shown here is derived from an EMBL/GenBank/DDBJ whole genome shotgun (WGS) entry which is preliminary data.</text>
</comment>
<evidence type="ECO:0000256" key="2">
    <source>
        <dbReference type="SAM" id="SignalP"/>
    </source>
</evidence>
<gene>
    <name evidence="3" type="ORF">HKD42_04295</name>
</gene>
<dbReference type="EMBL" id="JABCRE010000002">
    <property type="protein sequence ID" value="NMW31273.1"/>
    <property type="molecule type" value="Genomic_DNA"/>
</dbReference>
<evidence type="ECO:0000313" key="3">
    <source>
        <dbReference type="EMBL" id="NMW31273.1"/>
    </source>
</evidence>
<feature type="compositionally biased region" description="Polar residues" evidence="1">
    <location>
        <begin position="143"/>
        <end position="153"/>
    </location>
</feature>
<feature type="chain" id="PRO_5032599851" evidence="2">
    <location>
        <begin position="21"/>
        <end position="161"/>
    </location>
</feature>
<keyword evidence="4" id="KW-1185">Reference proteome</keyword>
<name>A0A848QKQ2_9SPHN</name>
<keyword evidence="2" id="KW-0732">Signal</keyword>
<proteinExistence type="predicted"/>
<protein>
    <submittedName>
        <fullName evidence="3">Uncharacterized protein</fullName>
    </submittedName>
</protein>
<evidence type="ECO:0000313" key="4">
    <source>
        <dbReference type="Proteomes" id="UP000561181"/>
    </source>
</evidence>
<reference evidence="3 4" key="1">
    <citation type="submission" date="2020-04" db="EMBL/GenBank/DDBJ databases">
        <authorList>
            <person name="Liu A."/>
        </authorList>
    </citation>
    <scope>NUCLEOTIDE SEQUENCE [LARGE SCALE GENOMIC DNA]</scope>
    <source>
        <strain evidence="3 4">RZ02</strain>
    </source>
</reference>
<organism evidence="3 4">
    <name type="scientific">Pontixanthobacter rizhaonensis</name>
    <dbReference type="NCBI Taxonomy" id="2730337"/>
    <lineage>
        <taxon>Bacteria</taxon>
        <taxon>Pseudomonadati</taxon>
        <taxon>Pseudomonadota</taxon>
        <taxon>Alphaproteobacteria</taxon>
        <taxon>Sphingomonadales</taxon>
        <taxon>Erythrobacteraceae</taxon>
        <taxon>Pontixanthobacter</taxon>
    </lineage>
</organism>
<dbReference type="Proteomes" id="UP000561181">
    <property type="component" value="Unassembled WGS sequence"/>
</dbReference>
<sequence length="161" mass="17112">MYKHFAIVTVALTLFIALMADGEKRDAIAEQAAEVQAYAERPKNNKPTLVIKNSSVTNSNNLGGFYSGGAPGILTPDGGFDSSQGGNPRLLRNLVAAVTDADLARLGISREKFMAMASKDQEALLARLNGGKSPVTSLERVEQVSNRSLQRSGRQGGSADF</sequence>
<feature type="signal peptide" evidence="2">
    <location>
        <begin position="1"/>
        <end position="20"/>
    </location>
</feature>
<accession>A0A848QKQ2</accession>
<evidence type="ECO:0000256" key="1">
    <source>
        <dbReference type="SAM" id="MobiDB-lite"/>
    </source>
</evidence>
<dbReference type="AlphaFoldDB" id="A0A848QKQ2"/>